<protein>
    <submittedName>
        <fullName evidence="1">Uncharacterized protein</fullName>
    </submittedName>
</protein>
<comment type="caution">
    <text evidence="1">The sequence shown here is derived from an EMBL/GenBank/DDBJ whole genome shotgun (WGS) entry which is preliminary data.</text>
</comment>
<proteinExistence type="predicted"/>
<sequence length="223" mass="25025">MALLVAPYLLPLIMNLSRDLGQCQSRSICKEYPADSWGSSVREEMPVVGSGSVAARMNNQRCRTMGFVKPLVKRKLIHVGSSSRSTRQKSSPASMEAKAESSVYLTIYVDEGLPDMKGECETLRERNKVRDKECEEPKAKCEAAMADFNKNPAMMVFRQKTVSLVTEVKEHKGSLDRMLLESQKWVGYQENLATLKSKVTDFEAEKRGCKDEGALRSGESERF</sequence>
<evidence type="ECO:0000313" key="1">
    <source>
        <dbReference type="EMBL" id="GEU28909.1"/>
    </source>
</evidence>
<gene>
    <name evidence="1" type="ORF">Tci_000887</name>
</gene>
<accession>A0A699GGI6</accession>
<name>A0A699GGI6_TANCI</name>
<dbReference type="AlphaFoldDB" id="A0A699GGI6"/>
<dbReference type="EMBL" id="BKCJ010000029">
    <property type="protein sequence ID" value="GEU28909.1"/>
    <property type="molecule type" value="Genomic_DNA"/>
</dbReference>
<reference evidence="1" key="1">
    <citation type="journal article" date="2019" name="Sci. Rep.">
        <title>Draft genome of Tanacetum cinerariifolium, the natural source of mosquito coil.</title>
        <authorList>
            <person name="Yamashiro T."/>
            <person name="Shiraishi A."/>
            <person name="Satake H."/>
            <person name="Nakayama K."/>
        </authorList>
    </citation>
    <scope>NUCLEOTIDE SEQUENCE</scope>
</reference>
<organism evidence="1">
    <name type="scientific">Tanacetum cinerariifolium</name>
    <name type="common">Dalmatian daisy</name>
    <name type="synonym">Chrysanthemum cinerariifolium</name>
    <dbReference type="NCBI Taxonomy" id="118510"/>
    <lineage>
        <taxon>Eukaryota</taxon>
        <taxon>Viridiplantae</taxon>
        <taxon>Streptophyta</taxon>
        <taxon>Embryophyta</taxon>
        <taxon>Tracheophyta</taxon>
        <taxon>Spermatophyta</taxon>
        <taxon>Magnoliopsida</taxon>
        <taxon>eudicotyledons</taxon>
        <taxon>Gunneridae</taxon>
        <taxon>Pentapetalae</taxon>
        <taxon>asterids</taxon>
        <taxon>campanulids</taxon>
        <taxon>Asterales</taxon>
        <taxon>Asteraceae</taxon>
        <taxon>Asteroideae</taxon>
        <taxon>Anthemideae</taxon>
        <taxon>Anthemidinae</taxon>
        <taxon>Tanacetum</taxon>
    </lineage>
</organism>